<dbReference type="EMBL" id="CM042018">
    <property type="protein sequence ID" value="KAI3829957.1"/>
    <property type="molecule type" value="Genomic_DNA"/>
</dbReference>
<protein>
    <submittedName>
        <fullName evidence="1">Uncharacterized protein</fullName>
    </submittedName>
</protein>
<keyword evidence="2" id="KW-1185">Reference proteome</keyword>
<organism evidence="1 2">
    <name type="scientific">Smallanthus sonchifolius</name>
    <dbReference type="NCBI Taxonomy" id="185202"/>
    <lineage>
        <taxon>Eukaryota</taxon>
        <taxon>Viridiplantae</taxon>
        <taxon>Streptophyta</taxon>
        <taxon>Embryophyta</taxon>
        <taxon>Tracheophyta</taxon>
        <taxon>Spermatophyta</taxon>
        <taxon>Magnoliopsida</taxon>
        <taxon>eudicotyledons</taxon>
        <taxon>Gunneridae</taxon>
        <taxon>Pentapetalae</taxon>
        <taxon>asterids</taxon>
        <taxon>campanulids</taxon>
        <taxon>Asterales</taxon>
        <taxon>Asteraceae</taxon>
        <taxon>Asteroideae</taxon>
        <taxon>Heliantheae alliance</taxon>
        <taxon>Millerieae</taxon>
        <taxon>Smallanthus</taxon>
    </lineage>
</organism>
<evidence type="ECO:0000313" key="2">
    <source>
        <dbReference type="Proteomes" id="UP001056120"/>
    </source>
</evidence>
<gene>
    <name evidence="1" type="ORF">L1987_04089</name>
</gene>
<sequence>MTSKLPPHSDAGANNQNQEQGIHDFTDIQFPPAILSHSIHTIGIGISSIKFKNNKISSFKSFNSKFFFSNDEIRSSNSSGFLEITSNWIKNWQEIGNDVKLVETEDPVQKAGDHNRQWTYKKYDDGYNWKKYGEKQVTVSEYPRSYYKCTYPDCLMKKVEETSSDWNIIRIIYREHHNHPKPQSTKRSSSSDTSLEDQTQAKRLKMESEENKVVIKTESDIDILDDGYNTGCPVKKQVERAPDNIKTVITTYEGKHIHPVPVADDGRSSKHTNLPKKVSTKPPNRGGRSSQPTNLLNTMPVNPSGGPSRPINLLYDMTMPFNPSVGPSQLTNLLYNMSTMPFNPSVVEQSQPANTLYNMSTMPFIPSVEP</sequence>
<proteinExistence type="predicted"/>
<comment type="caution">
    <text evidence="1">The sequence shown here is derived from an EMBL/GenBank/DDBJ whole genome shotgun (WGS) entry which is preliminary data.</text>
</comment>
<reference evidence="2" key="1">
    <citation type="journal article" date="2022" name="Mol. Ecol. Resour.">
        <title>The genomes of chicory, endive, great burdock and yacon provide insights into Asteraceae palaeo-polyploidization history and plant inulin production.</title>
        <authorList>
            <person name="Fan W."/>
            <person name="Wang S."/>
            <person name="Wang H."/>
            <person name="Wang A."/>
            <person name="Jiang F."/>
            <person name="Liu H."/>
            <person name="Zhao H."/>
            <person name="Xu D."/>
            <person name="Zhang Y."/>
        </authorList>
    </citation>
    <scope>NUCLEOTIDE SEQUENCE [LARGE SCALE GENOMIC DNA]</scope>
    <source>
        <strain evidence="2">cv. Yunnan</strain>
    </source>
</reference>
<accession>A0ACB9KCG6</accession>
<evidence type="ECO:0000313" key="1">
    <source>
        <dbReference type="EMBL" id="KAI3829957.1"/>
    </source>
</evidence>
<name>A0ACB9KCG6_9ASTR</name>
<dbReference type="Proteomes" id="UP001056120">
    <property type="component" value="Linkage Group LG01"/>
</dbReference>
<reference evidence="1 2" key="2">
    <citation type="journal article" date="2022" name="Mol. Ecol. Resour.">
        <title>The genomes of chicory, endive, great burdock and yacon provide insights into Asteraceae paleo-polyploidization history and plant inulin production.</title>
        <authorList>
            <person name="Fan W."/>
            <person name="Wang S."/>
            <person name="Wang H."/>
            <person name="Wang A."/>
            <person name="Jiang F."/>
            <person name="Liu H."/>
            <person name="Zhao H."/>
            <person name="Xu D."/>
            <person name="Zhang Y."/>
        </authorList>
    </citation>
    <scope>NUCLEOTIDE SEQUENCE [LARGE SCALE GENOMIC DNA]</scope>
    <source>
        <strain evidence="2">cv. Yunnan</strain>
        <tissue evidence="1">Leaves</tissue>
    </source>
</reference>